<keyword evidence="5" id="KW-1185">Reference proteome</keyword>
<comment type="similarity">
    <text evidence="1">Belongs to the leguminous lectin family.</text>
</comment>
<gene>
    <name evidence="4" type="ORF">C3L33_21079</name>
</gene>
<dbReference type="InterPro" id="IPR050258">
    <property type="entry name" value="Leguminous_Lectin"/>
</dbReference>
<evidence type="ECO:0000256" key="2">
    <source>
        <dbReference type="ARBA" id="ARBA00022734"/>
    </source>
</evidence>
<dbReference type="InterPro" id="IPR001220">
    <property type="entry name" value="Legume_lectin_dom"/>
</dbReference>
<dbReference type="PROSITE" id="PS00308">
    <property type="entry name" value="LECTIN_LEGUME_ALPHA"/>
    <property type="match status" value="1"/>
</dbReference>
<evidence type="ECO:0000256" key="1">
    <source>
        <dbReference type="ARBA" id="ARBA00007606"/>
    </source>
</evidence>
<dbReference type="GO" id="GO:0030246">
    <property type="term" value="F:carbohydrate binding"/>
    <property type="evidence" value="ECO:0007669"/>
    <property type="project" value="UniProtKB-KW"/>
</dbReference>
<protein>
    <recommendedName>
        <fullName evidence="3">Legume lectin domain-containing protein</fullName>
    </recommendedName>
</protein>
<proteinExistence type="inferred from homology"/>
<dbReference type="InterPro" id="IPR000985">
    <property type="entry name" value="Lectin_LegA_CS"/>
</dbReference>
<sequence length="129" mass="14074">MIQGENYGEGITFFLSPNGSNIPPDSGSGRSVVSQYWENDISDGIPNEAQIKYDSSTKNLSVTYFKNGGAVFKNLDFLVDLRAHLPEYVTFGFSGSTGSSYEKNSIQKFSTARLRIDEGEKEAAKEGVG</sequence>
<dbReference type="Pfam" id="PF00139">
    <property type="entry name" value="Lectin_legB"/>
    <property type="match status" value="1"/>
</dbReference>
<dbReference type="AlphaFoldDB" id="A0A6A4KF36"/>
<dbReference type="Gene3D" id="2.60.120.200">
    <property type="match status" value="1"/>
</dbReference>
<dbReference type="InterPro" id="IPR013320">
    <property type="entry name" value="ConA-like_dom_sf"/>
</dbReference>
<evidence type="ECO:0000313" key="5">
    <source>
        <dbReference type="Proteomes" id="UP000428333"/>
    </source>
</evidence>
<accession>A0A6A4KF36</accession>
<dbReference type="SUPFAM" id="SSF49899">
    <property type="entry name" value="Concanavalin A-like lectins/glucanases"/>
    <property type="match status" value="1"/>
</dbReference>
<reference evidence="4 5" key="1">
    <citation type="journal article" date="2019" name="Genome Biol. Evol.">
        <title>The Rhododendron genome and chromosomal organization provide insight into shared whole-genome duplications across the heath family (Ericaceae).</title>
        <authorList>
            <person name="Soza V.L."/>
            <person name="Lindsley D."/>
            <person name="Waalkes A."/>
            <person name="Ramage E."/>
            <person name="Patwardhan R.P."/>
            <person name="Burton J.N."/>
            <person name="Adey A."/>
            <person name="Kumar A."/>
            <person name="Qiu R."/>
            <person name="Shendure J."/>
            <person name="Hall B."/>
        </authorList>
    </citation>
    <scope>NUCLEOTIDE SEQUENCE [LARGE SCALE GENOMIC DNA]</scope>
    <source>
        <strain evidence="4">RSF 1966-606</strain>
    </source>
</reference>
<keyword evidence="2" id="KW-0430">Lectin</keyword>
<organism evidence="4 5">
    <name type="scientific">Rhododendron williamsianum</name>
    <dbReference type="NCBI Taxonomy" id="262921"/>
    <lineage>
        <taxon>Eukaryota</taxon>
        <taxon>Viridiplantae</taxon>
        <taxon>Streptophyta</taxon>
        <taxon>Embryophyta</taxon>
        <taxon>Tracheophyta</taxon>
        <taxon>Spermatophyta</taxon>
        <taxon>Magnoliopsida</taxon>
        <taxon>eudicotyledons</taxon>
        <taxon>Gunneridae</taxon>
        <taxon>Pentapetalae</taxon>
        <taxon>asterids</taxon>
        <taxon>Ericales</taxon>
        <taxon>Ericaceae</taxon>
        <taxon>Ericoideae</taxon>
        <taxon>Rhodoreae</taxon>
        <taxon>Rhododendron</taxon>
    </lineage>
</organism>
<dbReference type="PANTHER" id="PTHR32401:SF49">
    <property type="entry name" value="OS10G0129200 PROTEIN"/>
    <property type="match status" value="1"/>
</dbReference>
<evidence type="ECO:0000259" key="3">
    <source>
        <dbReference type="Pfam" id="PF00139"/>
    </source>
</evidence>
<dbReference type="PANTHER" id="PTHR32401">
    <property type="entry name" value="CONCANAVALIN A-LIKE LECTIN FAMILY PROTEIN"/>
    <property type="match status" value="1"/>
</dbReference>
<comment type="caution">
    <text evidence="4">The sequence shown here is derived from an EMBL/GenBank/DDBJ whole genome shotgun (WGS) entry which is preliminary data.</text>
</comment>
<name>A0A6A4KF36_9ERIC</name>
<dbReference type="EMBL" id="QEFC01003712">
    <property type="protein sequence ID" value="KAE9447016.1"/>
    <property type="molecule type" value="Genomic_DNA"/>
</dbReference>
<dbReference type="Proteomes" id="UP000428333">
    <property type="component" value="Linkage Group LG13"/>
</dbReference>
<evidence type="ECO:0000313" key="4">
    <source>
        <dbReference type="EMBL" id="KAE9447016.1"/>
    </source>
</evidence>
<feature type="non-terminal residue" evidence="4">
    <location>
        <position position="1"/>
    </location>
</feature>
<feature type="domain" description="Legume lectin" evidence="3">
    <location>
        <begin position="28"/>
        <end position="112"/>
    </location>
</feature>